<dbReference type="OrthoDB" id="7462124at2759"/>
<feature type="region of interest" description="Disordered" evidence="1">
    <location>
        <begin position="80"/>
        <end position="137"/>
    </location>
</feature>
<dbReference type="InterPro" id="IPR036397">
    <property type="entry name" value="RNaseH_sf"/>
</dbReference>
<protein>
    <submittedName>
        <fullName evidence="3">Uncharacterized protein</fullName>
    </submittedName>
</protein>
<name>A0A7J6N907_PEROL</name>
<dbReference type="Gene3D" id="3.30.420.10">
    <property type="entry name" value="Ribonuclease H-like superfamily/Ribonuclease H"/>
    <property type="match status" value="1"/>
</dbReference>
<reference evidence="3 4" key="1">
    <citation type="submission" date="2020-04" db="EMBL/GenBank/DDBJ databases">
        <title>Perkinsus olseni comparative genomics.</title>
        <authorList>
            <person name="Bogema D.R."/>
        </authorList>
    </citation>
    <scope>NUCLEOTIDE SEQUENCE [LARGE SCALE GENOMIC DNA]</scope>
    <source>
        <strain evidence="3">00978-12</strain>
    </source>
</reference>
<organism evidence="3 4">
    <name type="scientific">Perkinsus olseni</name>
    <name type="common">Perkinsus atlanticus</name>
    <dbReference type="NCBI Taxonomy" id="32597"/>
    <lineage>
        <taxon>Eukaryota</taxon>
        <taxon>Sar</taxon>
        <taxon>Alveolata</taxon>
        <taxon>Perkinsozoa</taxon>
        <taxon>Perkinsea</taxon>
        <taxon>Perkinsida</taxon>
        <taxon>Perkinsidae</taxon>
        <taxon>Perkinsus</taxon>
    </lineage>
</organism>
<feature type="transmembrane region" description="Helical" evidence="2">
    <location>
        <begin position="903"/>
        <end position="923"/>
    </location>
</feature>
<feature type="region of interest" description="Disordered" evidence="1">
    <location>
        <begin position="349"/>
        <end position="388"/>
    </location>
</feature>
<dbReference type="Proteomes" id="UP000541610">
    <property type="component" value="Unassembled WGS sequence"/>
</dbReference>
<dbReference type="EMBL" id="JABANP010000624">
    <property type="protein sequence ID" value="KAF4680295.1"/>
    <property type="molecule type" value="Genomic_DNA"/>
</dbReference>
<dbReference type="GO" id="GO:0003676">
    <property type="term" value="F:nucleic acid binding"/>
    <property type="evidence" value="ECO:0007669"/>
    <property type="project" value="InterPro"/>
</dbReference>
<evidence type="ECO:0000256" key="2">
    <source>
        <dbReference type="SAM" id="Phobius"/>
    </source>
</evidence>
<evidence type="ECO:0000256" key="1">
    <source>
        <dbReference type="SAM" id="MobiDB-lite"/>
    </source>
</evidence>
<keyword evidence="2" id="KW-1133">Transmembrane helix</keyword>
<keyword evidence="2" id="KW-0472">Membrane</keyword>
<dbReference type="SUPFAM" id="SSF53098">
    <property type="entry name" value="Ribonuclease H-like"/>
    <property type="match status" value="1"/>
</dbReference>
<accession>A0A7J6N907</accession>
<feature type="region of interest" description="Disordered" evidence="1">
    <location>
        <begin position="1"/>
        <end position="22"/>
    </location>
</feature>
<sequence>MATPSDELQAARSQIRQSKRALRDTREKLKNILDDETDDTKKIINDLQVKEVNLTKCIEELESRIAELELSIDNERSQIARQEGRSRVALPTSPTAEKQNKHAISLFMSASEHEQDDKRDDDIDNHETPSKILSSASSDQLTAADLGALSVPSLQTPSCIGAHLSLLEQLFQEAGAGTISSGVFVPHGHLRITVYNKLLESVQSCELVSSVIHDIAQNSEYKWSVIKAELQQEFARRDLLKAEYNAVMRSLSFSGLGTVETFLRKALAAFRMYRTVYGSDRAELRSMTRSVVMKLPEKLRICVVQSLQSEKVGSGDWELALPFDDTSGRPSVISVIRSNCRTFRDAGVSLDSHHGSNNNGNRNHSNGKGYHNSTDRVAQVSDGKGGRGESLSKWAGRFAAVFVVTGPGVAGSPENHVHYDDARHYPRKDGNGVIWFLAYKDEENGSKIIGDLSSDQFETRRFEFLSEDSVLALSSATIPPEILLRGALRSTSSSTWDSAVDVPVLVDSGAGGNYLLVCGTDADSLIHSSGALFTPSKSSSPVQSVSLADGSRRTISKSVEVTIGIYPVGSCGRESLVGQQQVTLSVLPVSPCPFLRPGSWCTLAGRSLLALWDLTTKGSTYATIGDVCVFRTSSPDDRASETHTPCLALCDDSDGPDLSSTGVEIQPSCESTPSSISVVPSDDIVHRIEQLLQQLCDQGWRPLVRCPSEALRVKLRRLAPDEPRDTDIQAFCFTVDLSAFDKSKVGPQRGYARGLYNRLSSVDRETYARLIKDYLDRGWWASVEKCQLNRIADISPPIPVFMIGGSSSKSSATVKKPRLVLDCRAINEGLPSTSSENPSGSLIINALRWSSPVAIASIDAQQAFYRLQVSGLTLLLVSALGCYTSRRICFGLSPGTSSLQSSLGTLFFLVTYLYISGFWSLYVDDGILSGSVRHLVYNLTVLVYAMLLCGFAVQLAKFACICEPSHAAELNESLKPLGTVPSESLSLLRTSLCYRPGSLVLHCCREERLDRVYKFACSDTIYQLSKSAAFSYAGALSYDVGRVHPECRSCSDGIRSLLGRCLAKQGWQTVVNLRSQLTAPQLAAYDYFIRWMKELSSPSAAKCSHVTPCPSNDELPDLTLVTDASRSGGGFLVLRGSVEGGSETGLADLPMLCGDAFRWSRTQRNFHSNRREMLSLVVGLRACADLVCHYFTNSKDSSDCGSRRRPKVHVLSDNKAVIHWSREDAPALFNSGQALEKRALTRLVLVAMDELKALKRHADIEVRHVEGRRVPCDADKRALVCAAQRHDEFCSSTRSRGPPPCGPYVISDDGDLDIPLVLFRSGSPFGTEVFQYVLPKSVPKLREKVLKDAHLRSEHLTVRPTLSLVVDYHLPGATRQCRDLLSRCITCKTLRAQRSWLSLPSVRSDAAALAHLPPYWHVSVDFLAVGNHVKLFSAVCMFTRHITLFRAKSETSSEALRLLKLLKAKTGSVRIVTCDRASYFRSTDQFIRRVESELEARVCLASSRSPWEICSESHNAIVVDRLRCMLRHSSGKWPSDRDDEDLLLERLMSIINCRPLGTFLISQGSAEVVTPDSLYFGRTRDGGGSLSGSKPTSTDHSHLMPNRLKAFRNVFLSSVWSELKKRSLTNVSSKCKNGHAKPQVFYPGDAVLVHMTGRKCGVSKSDSLVAF</sequence>
<proteinExistence type="predicted"/>
<feature type="compositionally biased region" description="Low complexity" evidence="1">
    <location>
        <begin position="355"/>
        <end position="367"/>
    </location>
</feature>
<keyword evidence="2" id="KW-0812">Transmembrane</keyword>
<evidence type="ECO:0000313" key="4">
    <source>
        <dbReference type="Proteomes" id="UP000541610"/>
    </source>
</evidence>
<dbReference type="InterPro" id="IPR012337">
    <property type="entry name" value="RNaseH-like_sf"/>
</dbReference>
<evidence type="ECO:0000313" key="3">
    <source>
        <dbReference type="EMBL" id="KAF4680295.1"/>
    </source>
</evidence>
<comment type="caution">
    <text evidence="3">The sequence shown here is derived from an EMBL/GenBank/DDBJ whole genome shotgun (WGS) entry which is preliminary data.</text>
</comment>
<feature type="transmembrane region" description="Helical" evidence="2">
    <location>
        <begin position="935"/>
        <end position="956"/>
    </location>
</feature>
<feature type="compositionally biased region" description="Basic and acidic residues" evidence="1">
    <location>
        <begin position="111"/>
        <end position="129"/>
    </location>
</feature>
<gene>
    <name evidence="3" type="ORF">FOZ60_013754</name>
</gene>